<dbReference type="InterPro" id="IPR036366">
    <property type="entry name" value="PGBDSf"/>
</dbReference>
<dbReference type="Gene3D" id="1.10.101.10">
    <property type="entry name" value="PGBD-like superfamily/PGBD"/>
    <property type="match status" value="1"/>
</dbReference>
<dbReference type="Proteomes" id="UP000598174">
    <property type="component" value="Unassembled WGS sequence"/>
</dbReference>
<evidence type="ECO:0000313" key="2">
    <source>
        <dbReference type="EMBL" id="GIE10547.1"/>
    </source>
</evidence>
<dbReference type="SUPFAM" id="SSF47090">
    <property type="entry name" value="PGBD-like"/>
    <property type="match status" value="1"/>
</dbReference>
<feature type="region of interest" description="Disordered" evidence="1">
    <location>
        <begin position="202"/>
        <end position="221"/>
    </location>
</feature>
<gene>
    <name evidence="2" type="ORF">Afe05nite_23870</name>
</gene>
<reference evidence="2" key="1">
    <citation type="submission" date="2021-01" db="EMBL/GenBank/DDBJ databases">
        <title>Whole genome shotgun sequence of Actinoplanes ferrugineus NBRC 15555.</title>
        <authorList>
            <person name="Komaki H."/>
            <person name="Tamura T."/>
        </authorList>
    </citation>
    <scope>NUCLEOTIDE SEQUENCE</scope>
    <source>
        <strain evidence="2">NBRC 15555</strain>
    </source>
</reference>
<organism evidence="2 3">
    <name type="scientific">Paractinoplanes ferrugineus</name>
    <dbReference type="NCBI Taxonomy" id="113564"/>
    <lineage>
        <taxon>Bacteria</taxon>
        <taxon>Bacillati</taxon>
        <taxon>Actinomycetota</taxon>
        <taxon>Actinomycetes</taxon>
        <taxon>Micromonosporales</taxon>
        <taxon>Micromonosporaceae</taxon>
        <taxon>Paractinoplanes</taxon>
    </lineage>
</organism>
<evidence type="ECO:0008006" key="4">
    <source>
        <dbReference type="Google" id="ProtNLM"/>
    </source>
</evidence>
<name>A0A919MJV5_9ACTN</name>
<dbReference type="AlphaFoldDB" id="A0A919MJV5"/>
<sequence length="422" mass="43724">MSKESSPLSRRRSVLLWIAAGTTVLSATGLVLSSMIKSPAQLAAETQAPARTRLTAVVQSRVLRETVVLRGTVAQARTLDATPTSVFEAQRLVVTGIRAKAGDWVKEGQVVGEVSGRPVILLRGDFPAYRDIRPGSAGKDVTQLQKALRSLGYSVDDESTMGWSTKAALRKLYTSLGFAVPDTGETDNEAVAAARARAKEANRLRDQAPPAGKPAAATVADQADSDLEQLEARTGTMMPLGEVIFVPAFPARVAQLGQAVGREVQAPFLRLSVGQVIASGDLTGADPRGIKTGQPAQLAIGSETFPGKVTSIGATQKKDGDAGDAGPPSFTVVVTPDKPLNTKFISAEARLTVVVKSSQKPVLVVPVAAVSAGADSQTYVTVAGPGDGEKVVVVTVDDSGDGYLAIRGPGLKAGDEVLVGAP</sequence>
<dbReference type="EMBL" id="BOMM01000016">
    <property type="protein sequence ID" value="GIE10547.1"/>
    <property type="molecule type" value="Genomic_DNA"/>
</dbReference>
<dbReference type="Gene3D" id="2.40.420.20">
    <property type="match status" value="1"/>
</dbReference>
<dbReference type="InterPro" id="IPR036365">
    <property type="entry name" value="PGBD-like_sf"/>
</dbReference>
<keyword evidence="3" id="KW-1185">Reference proteome</keyword>
<dbReference type="RefSeq" id="WP_203817085.1">
    <property type="nucleotide sequence ID" value="NZ_BAAABP010000071.1"/>
</dbReference>
<protein>
    <recommendedName>
        <fullName evidence="4">Peptidoglycan binding-like domain-containing protein</fullName>
    </recommendedName>
</protein>
<comment type="caution">
    <text evidence="2">The sequence shown here is derived from an EMBL/GenBank/DDBJ whole genome shotgun (WGS) entry which is preliminary data.</text>
</comment>
<evidence type="ECO:0000313" key="3">
    <source>
        <dbReference type="Proteomes" id="UP000598174"/>
    </source>
</evidence>
<accession>A0A919MJV5</accession>
<proteinExistence type="predicted"/>
<evidence type="ECO:0000256" key="1">
    <source>
        <dbReference type="SAM" id="MobiDB-lite"/>
    </source>
</evidence>